<dbReference type="Pfam" id="PF04519">
    <property type="entry name" value="Bactofilin"/>
    <property type="match status" value="1"/>
</dbReference>
<comment type="similarity">
    <text evidence="1">Belongs to the bactofilin family.</text>
</comment>
<dbReference type="EMBL" id="SGXM01000001">
    <property type="protein sequence ID" value="RZT43123.1"/>
    <property type="molecule type" value="Genomic_DNA"/>
</dbReference>
<reference evidence="3 4" key="1">
    <citation type="journal article" date="2015" name="Stand. Genomic Sci.">
        <title>Genomic Encyclopedia of Bacterial and Archaeal Type Strains, Phase III: the genomes of soil and plant-associated and newly described type strains.</title>
        <authorList>
            <person name="Whitman W.B."/>
            <person name="Woyke T."/>
            <person name="Klenk H.P."/>
            <person name="Zhou Y."/>
            <person name="Lilburn T.G."/>
            <person name="Beck B.J."/>
            <person name="De Vos P."/>
            <person name="Vandamme P."/>
            <person name="Eisen J.A."/>
            <person name="Garrity G."/>
            <person name="Hugenholtz P."/>
            <person name="Kyrpides N.C."/>
        </authorList>
    </citation>
    <scope>NUCLEOTIDE SEQUENCE [LARGE SCALE GENOMIC DNA]</scope>
    <source>
        <strain evidence="3 4">ASC-9842</strain>
    </source>
</reference>
<evidence type="ECO:0000256" key="1">
    <source>
        <dbReference type="ARBA" id="ARBA00044755"/>
    </source>
</evidence>
<name>A0A4Q7S9U0_9BURK</name>
<dbReference type="OrthoDB" id="8903691at2"/>
<dbReference type="Proteomes" id="UP000291078">
    <property type="component" value="Unassembled WGS sequence"/>
</dbReference>
<dbReference type="InterPro" id="IPR007607">
    <property type="entry name" value="BacA/B"/>
</dbReference>
<evidence type="ECO:0000313" key="3">
    <source>
        <dbReference type="EMBL" id="RZT43123.1"/>
    </source>
</evidence>
<protein>
    <submittedName>
        <fullName evidence="3">Cytoskeletal protein CcmA (Bactofilin family)</fullName>
    </submittedName>
</protein>
<dbReference type="PANTHER" id="PTHR35024:SF4">
    <property type="entry name" value="POLYMER-FORMING CYTOSKELETAL PROTEIN"/>
    <property type="match status" value="1"/>
</dbReference>
<gene>
    <name evidence="3" type="ORF">EV147_2172</name>
</gene>
<proteinExistence type="inferred from homology"/>
<dbReference type="PANTHER" id="PTHR35024">
    <property type="entry name" value="HYPOTHETICAL CYTOSOLIC PROTEIN"/>
    <property type="match status" value="1"/>
</dbReference>
<evidence type="ECO:0000313" key="4">
    <source>
        <dbReference type="Proteomes" id="UP000291078"/>
    </source>
</evidence>
<accession>A0A4Q7S9U0</accession>
<organism evidence="3 4">
    <name type="scientific">Cupriavidus agavae</name>
    <dbReference type="NCBI Taxonomy" id="1001822"/>
    <lineage>
        <taxon>Bacteria</taxon>
        <taxon>Pseudomonadati</taxon>
        <taxon>Pseudomonadota</taxon>
        <taxon>Betaproteobacteria</taxon>
        <taxon>Burkholderiales</taxon>
        <taxon>Burkholderiaceae</taxon>
        <taxon>Cupriavidus</taxon>
    </lineage>
</organism>
<keyword evidence="4" id="KW-1185">Reference proteome</keyword>
<dbReference type="AlphaFoldDB" id="A0A4Q7S9U0"/>
<sequence>MLFSKKKGLNIDTLIGQDTVIEGDVAFSGGLRLDGRVRGNVTAIEGKSSMLVISEKGAVEGEVRVEHLVLNGTVTGPVHAAELLELQAHARVYGEVRYAALEMQQGALVEGRLIPLVQAEVRALTHQAVPSEPEAAQAQEAEPAQTVDVAAEAVTDVSDVSEVTEEEPLREKSAA</sequence>
<feature type="region of interest" description="Disordered" evidence="2">
    <location>
        <begin position="156"/>
        <end position="175"/>
    </location>
</feature>
<evidence type="ECO:0000256" key="2">
    <source>
        <dbReference type="SAM" id="MobiDB-lite"/>
    </source>
</evidence>
<dbReference type="RefSeq" id="WP_130391064.1">
    <property type="nucleotide sequence ID" value="NZ_SGXM01000001.1"/>
</dbReference>
<comment type="caution">
    <text evidence="3">The sequence shown here is derived from an EMBL/GenBank/DDBJ whole genome shotgun (WGS) entry which is preliminary data.</text>
</comment>